<gene>
    <name evidence="1" type="ORF">F383_21944</name>
</gene>
<dbReference type="AlphaFoldDB" id="A0A0B0P3L7"/>
<evidence type="ECO:0000313" key="1">
    <source>
        <dbReference type="EMBL" id="KHG17961.1"/>
    </source>
</evidence>
<proteinExistence type="predicted"/>
<dbReference type="Proteomes" id="UP000032142">
    <property type="component" value="Unassembled WGS sequence"/>
</dbReference>
<name>A0A0B0P3L7_GOSAR</name>
<organism evidence="1 2">
    <name type="scientific">Gossypium arboreum</name>
    <name type="common">Tree cotton</name>
    <name type="synonym">Gossypium nanking</name>
    <dbReference type="NCBI Taxonomy" id="29729"/>
    <lineage>
        <taxon>Eukaryota</taxon>
        <taxon>Viridiplantae</taxon>
        <taxon>Streptophyta</taxon>
        <taxon>Embryophyta</taxon>
        <taxon>Tracheophyta</taxon>
        <taxon>Spermatophyta</taxon>
        <taxon>Magnoliopsida</taxon>
        <taxon>eudicotyledons</taxon>
        <taxon>Gunneridae</taxon>
        <taxon>Pentapetalae</taxon>
        <taxon>rosids</taxon>
        <taxon>malvids</taxon>
        <taxon>Malvales</taxon>
        <taxon>Malvaceae</taxon>
        <taxon>Malvoideae</taxon>
        <taxon>Gossypium</taxon>
    </lineage>
</organism>
<evidence type="ECO:0000313" key="2">
    <source>
        <dbReference type="Proteomes" id="UP000032142"/>
    </source>
</evidence>
<reference evidence="2" key="1">
    <citation type="submission" date="2014-09" db="EMBL/GenBank/DDBJ databases">
        <authorList>
            <person name="Mudge J."/>
            <person name="Ramaraj T."/>
            <person name="Lindquist I.E."/>
            <person name="Bharti A.K."/>
            <person name="Sundararajan A."/>
            <person name="Cameron C.T."/>
            <person name="Woodward J.E."/>
            <person name="May G.D."/>
            <person name="Brubaker C."/>
            <person name="Broadhvest J."/>
            <person name="Wilkins T.A."/>
        </authorList>
    </citation>
    <scope>NUCLEOTIDE SEQUENCE</scope>
    <source>
        <strain evidence="2">cv. AKA8401</strain>
    </source>
</reference>
<protein>
    <submittedName>
        <fullName evidence="1">Uncharacterized protein</fullName>
    </submittedName>
</protein>
<dbReference type="EMBL" id="KN409493">
    <property type="protein sequence ID" value="KHG17961.1"/>
    <property type="molecule type" value="Genomic_DNA"/>
</dbReference>
<keyword evidence="2" id="KW-1185">Reference proteome</keyword>
<accession>A0A0B0P3L7</accession>
<sequence length="36" mass="4419">MFWEGCTVGSLAFCVRGWRVQETKWRGIRHWEVMIY</sequence>